<sequence>MTMQVGAPRWGGMVLTSLLLAGLLLAAWPLTTGSLPTASGSGRRADAWRLRYVDSRPGEVTTADVARLLRAHELPDDEVRFVLAKADQLRVAPFTLWMWTKRFDVHALAVVLGADLSHAELLRHLADGSLPDLAELEVFAVLNGLPRRRPDVTTHAEPAAPAPEPAVAPRAPGSGLRIEDPGTWPYAA</sequence>
<evidence type="ECO:0000313" key="3">
    <source>
        <dbReference type="Proteomes" id="UP000604001"/>
    </source>
</evidence>
<protein>
    <submittedName>
        <fullName evidence="2">Uncharacterized protein</fullName>
    </submittedName>
</protein>
<dbReference type="Proteomes" id="UP000604001">
    <property type="component" value="Unassembled WGS sequence"/>
</dbReference>
<dbReference type="EMBL" id="JACMYC010000001">
    <property type="protein sequence ID" value="MBC2959090.1"/>
    <property type="molecule type" value="Genomic_DNA"/>
</dbReference>
<evidence type="ECO:0000256" key="1">
    <source>
        <dbReference type="SAM" id="MobiDB-lite"/>
    </source>
</evidence>
<accession>A0ABR6U3X6</accession>
<evidence type="ECO:0000313" key="2">
    <source>
        <dbReference type="EMBL" id="MBC2959090.1"/>
    </source>
</evidence>
<keyword evidence="3" id="KW-1185">Reference proteome</keyword>
<dbReference type="RefSeq" id="WP_186344346.1">
    <property type="nucleotide sequence ID" value="NZ_BMMR01000001.1"/>
</dbReference>
<feature type="region of interest" description="Disordered" evidence="1">
    <location>
        <begin position="150"/>
        <end position="188"/>
    </location>
</feature>
<proteinExistence type="predicted"/>
<comment type="caution">
    <text evidence="2">The sequence shown here is derived from an EMBL/GenBank/DDBJ whole genome shotgun (WGS) entry which is preliminary data.</text>
</comment>
<gene>
    <name evidence="2" type="ORF">H7344_02120</name>
</gene>
<name>A0ABR6U3X6_9ACTN</name>
<reference evidence="2 3" key="1">
    <citation type="submission" date="2020-08" db="EMBL/GenBank/DDBJ databases">
        <title>novel species in genus Nocardioides.</title>
        <authorList>
            <person name="Zhang G."/>
        </authorList>
    </citation>
    <scope>NUCLEOTIDE SEQUENCE [LARGE SCALE GENOMIC DNA]</scope>
    <source>
        <strain evidence="2 3">SC8A-24</strain>
    </source>
</reference>
<organism evidence="2 3">
    <name type="scientific">Nocardioides deserti</name>
    <dbReference type="NCBI Taxonomy" id="1588644"/>
    <lineage>
        <taxon>Bacteria</taxon>
        <taxon>Bacillati</taxon>
        <taxon>Actinomycetota</taxon>
        <taxon>Actinomycetes</taxon>
        <taxon>Propionibacteriales</taxon>
        <taxon>Nocardioidaceae</taxon>
        <taxon>Nocardioides</taxon>
    </lineage>
</organism>